<keyword evidence="3" id="KW-1185">Reference proteome</keyword>
<protein>
    <submittedName>
        <fullName evidence="2">Uncharacterized protein</fullName>
    </submittedName>
</protein>
<dbReference type="AlphaFoldDB" id="A0A919FM48"/>
<proteinExistence type="predicted"/>
<feature type="signal peptide" evidence="1">
    <location>
        <begin position="1"/>
        <end position="30"/>
    </location>
</feature>
<dbReference type="EMBL" id="BNAS01000002">
    <property type="protein sequence ID" value="GHH68852.1"/>
    <property type="molecule type" value="Genomic_DNA"/>
</dbReference>
<organism evidence="2 3">
    <name type="scientific">Promicromonospora soli</name>
    <dbReference type="NCBI Taxonomy" id="2035533"/>
    <lineage>
        <taxon>Bacteria</taxon>
        <taxon>Bacillati</taxon>
        <taxon>Actinomycetota</taxon>
        <taxon>Actinomycetes</taxon>
        <taxon>Micrococcales</taxon>
        <taxon>Promicromonosporaceae</taxon>
        <taxon>Promicromonospora</taxon>
    </lineage>
</organism>
<keyword evidence="1" id="KW-0732">Signal</keyword>
<evidence type="ECO:0000313" key="3">
    <source>
        <dbReference type="Proteomes" id="UP000627369"/>
    </source>
</evidence>
<gene>
    <name evidence="2" type="ORF">GCM10017772_12750</name>
</gene>
<name>A0A919FM48_9MICO</name>
<comment type="caution">
    <text evidence="2">The sequence shown here is derived from an EMBL/GenBank/DDBJ whole genome shotgun (WGS) entry which is preliminary data.</text>
</comment>
<reference evidence="2" key="1">
    <citation type="journal article" date="2014" name="Int. J. Syst. Evol. Microbiol.">
        <title>Complete genome sequence of Corynebacterium casei LMG S-19264T (=DSM 44701T), isolated from a smear-ripened cheese.</title>
        <authorList>
            <consortium name="US DOE Joint Genome Institute (JGI-PGF)"/>
            <person name="Walter F."/>
            <person name="Albersmeier A."/>
            <person name="Kalinowski J."/>
            <person name="Ruckert C."/>
        </authorList>
    </citation>
    <scope>NUCLEOTIDE SEQUENCE</scope>
    <source>
        <strain evidence="2">CGMCC 4.7398</strain>
    </source>
</reference>
<accession>A0A919FM48</accession>
<dbReference type="RefSeq" id="WP_189668469.1">
    <property type="nucleotide sequence ID" value="NZ_BNAS01000002.1"/>
</dbReference>
<reference evidence="2" key="2">
    <citation type="submission" date="2020-09" db="EMBL/GenBank/DDBJ databases">
        <authorList>
            <person name="Sun Q."/>
            <person name="Zhou Y."/>
        </authorList>
    </citation>
    <scope>NUCLEOTIDE SEQUENCE</scope>
    <source>
        <strain evidence="2">CGMCC 4.7398</strain>
    </source>
</reference>
<feature type="chain" id="PRO_5039621709" evidence="1">
    <location>
        <begin position="31"/>
        <end position="168"/>
    </location>
</feature>
<sequence length="168" mass="17394">MITALRRPWGKRAMALATAFTLVLPVSAAAAVPAGAAPATVAAPATPTVVAAPEAPAAPMAAPCPGNRIVHKPIKLNGYKIAWLNVFYNRSTGTKCAVTAHTGSTWGRWAYTQVRVWSSSSSSSVGGDYRYRTGPASVGGVRGVCVSARGSIDWRGQTRTTTVHGLCG</sequence>
<dbReference type="Proteomes" id="UP000627369">
    <property type="component" value="Unassembled WGS sequence"/>
</dbReference>
<evidence type="ECO:0000256" key="1">
    <source>
        <dbReference type="SAM" id="SignalP"/>
    </source>
</evidence>
<evidence type="ECO:0000313" key="2">
    <source>
        <dbReference type="EMBL" id="GHH68852.1"/>
    </source>
</evidence>